<evidence type="ECO:0008006" key="5">
    <source>
        <dbReference type="Google" id="ProtNLM"/>
    </source>
</evidence>
<dbReference type="PANTHER" id="PTHR42083:SF1">
    <property type="entry name" value="MARVEL DOMAIN-CONTAINING PROTEIN"/>
    <property type="match status" value="1"/>
</dbReference>
<evidence type="ECO:0000313" key="3">
    <source>
        <dbReference type="EMBL" id="KAF2659645.1"/>
    </source>
</evidence>
<keyword evidence="2" id="KW-0472">Membrane</keyword>
<gene>
    <name evidence="3" type="ORF">K491DRAFT_622444</name>
</gene>
<dbReference type="OrthoDB" id="5363290at2759"/>
<evidence type="ECO:0000256" key="2">
    <source>
        <dbReference type="SAM" id="Phobius"/>
    </source>
</evidence>
<proteinExistence type="predicted"/>
<feature type="transmembrane region" description="Helical" evidence="2">
    <location>
        <begin position="123"/>
        <end position="145"/>
    </location>
</feature>
<dbReference type="AlphaFoldDB" id="A0A6A6TI18"/>
<feature type="transmembrane region" description="Helical" evidence="2">
    <location>
        <begin position="65"/>
        <end position="82"/>
    </location>
</feature>
<organism evidence="3 4">
    <name type="scientific">Lophiostoma macrostomum CBS 122681</name>
    <dbReference type="NCBI Taxonomy" id="1314788"/>
    <lineage>
        <taxon>Eukaryota</taxon>
        <taxon>Fungi</taxon>
        <taxon>Dikarya</taxon>
        <taxon>Ascomycota</taxon>
        <taxon>Pezizomycotina</taxon>
        <taxon>Dothideomycetes</taxon>
        <taxon>Pleosporomycetidae</taxon>
        <taxon>Pleosporales</taxon>
        <taxon>Lophiostomataceae</taxon>
        <taxon>Lophiostoma</taxon>
    </lineage>
</organism>
<feature type="transmembrane region" description="Helical" evidence="2">
    <location>
        <begin position="94"/>
        <end position="116"/>
    </location>
</feature>
<sequence length="222" mass="25045">MGSKSERTGSEASTPPPKYQLTPEAAYQQTQPPKSKFLTPKSFHSAIDRHLDNPAVSLFRLGSRILQFIFALAAGISYAVELSNRTVSGTSNSVFIYAQVLFGLTIITLVIDALTIRAYRFTWIVEWTLCILWFTLFAVFHVIYIPRSIDSKYARVNVSRMRSAVWLDLVSALLWFASAVFSTTMCCSGMKGGMRGKRERWHLRNNKNTKDEELGEMETGTI</sequence>
<dbReference type="PANTHER" id="PTHR42083">
    <property type="entry name" value="MARVEL DOMAIN-CONTAINING PROTEIN"/>
    <property type="match status" value="1"/>
</dbReference>
<keyword evidence="2" id="KW-1133">Transmembrane helix</keyword>
<keyword evidence="2" id="KW-0812">Transmembrane</keyword>
<dbReference type="EMBL" id="MU004305">
    <property type="protein sequence ID" value="KAF2659645.1"/>
    <property type="molecule type" value="Genomic_DNA"/>
</dbReference>
<reference evidence="3" key="1">
    <citation type="journal article" date="2020" name="Stud. Mycol.">
        <title>101 Dothideomycetes genomes: a test case for predicting lifestyles and emergence of pathogens.</title>
        <authorList>
            <person name="Haridas S."/>
            <person name="Albert R."/>
            <person name="Binder M."/>
            <person name="Bloem J."/>
            <person name="Labutti K."/>
            <person name="Salamov A."/>
            <person name="Andreopoulos B."/>
            <person name="Baker S."/>
            <person name="Barry K."/>
            <person name="Bills G."/>
            <person name="Bluhm B."/>
            <person name="Cannon C."/>
            <person name="Castanera R."/>
            <person name="Culley D."/>
            <person name="Daum C."/>
            <person name="Ezra D."/>
            <person name="Gonzalez J."/>
            <person name="Henrissat B."/>
            <person name="Kuo A."/>
            <person name="Liang C."/>
            <person name="Lipzen A."/>
            <person name="Lutzoni F."/>
            <person name="Magnuson J."/>
            <person name="Mondo S."/>
            <person name="Nolan M."/>
            <person name="Ohm R."/>
            <person name="Pangilinan J."/>
            <person name="Park H.-J."/>
            <person name="Ramirez L."/>
            <person name="Alfaro M."/>
            <person name="Sun H."/>
            <person name="Tritt A."/>
            <person name="Yoshinaga Y."/>
            <person name="Zwiers L.-H."/>
            <person name="Turgeon B."/>
            <person name="Goodwin S."/>
            <person name="Spatafora J."/>
            <person name="Crous P."/>
            <person name="Grigoriev I."/>
        </authorList>
    </citation>
    <scope>NUCLEOTIDE SEQUENCE</scope>
    <source>
        <strain evidence="3">CBS 122681</strain>
    </source>
</reference>
<accession>A0A6A6TI18</accession>
<dbReference type="Proteomes" id="UP000799324">
    <property type="component" value="Unassembled WGS sequence"/>
</dbReference>
<evidence type="ECO:0000256" key="1">
    <source>
        <dbReference type="SAM" id="MobiDB-lite"/>
    </source>
</evidence>
<keyword evidence="4" id="KW-1185">Reference proteome</keyword>
<name>A0A6A6TI18_9PLEO</name>
<protein>
    <recommendedName>
        <fullName evidence="5">MARVEL domain-containing protein</fullName>
    </recommendedName>
</protein>
<evidence type="ECO:0000313" key="4">
    <source>
        <dbReference type="Proteomes" id="UP000799324"/>
    </source>
</evidence>
<feature type="region of interest" description="Disordered" evidence="1">
    <location>
        <begin position="1"/>
        <end position="35"/>
    </location>
</feature>
<feature type="transmembrane region" description="Helical" evidence="2">
    <location>
        <begin position="165"/>
        <end position="190"/>
    </location>
</feature>